<dbReference type="InterPro" id="IPR052513">
    <property type="entry name" value="Thioester_dehydratase-like"/>
</dbReference>
<reference evidence="3 4" key="1">
    <citation type="submission" date="2020-07" db="EMBL/GenBank/DDBJ databases">
        <title>Halieaceae bacterium, F7430, whole genome shotgun sequencing project.</title>
        <authorList>
            <person name="Jiang S."/>
            <person name="Liu Z.W."/>
            <person name="Du Z.J."/>
        </authorList>
    </citation>
    <scope>NUCLEOTIDE SEQUENCE [LARGE SCALE GENOMIC DNA]</scope>
    <source>
        <strain evidence="3 4">F7430</strain>
    </source>
</reference>
<proteinExistence type="predicted"/>
<dbReference type="PANTHER" id="PTHR34075">
    <property type="entry name" value="BLR3430 PROTEIN"/>
    <property type="match status" value="1"/>
</dbReference>
<organism evidence="3 4">
    <name type="scientific">Sediminihaliea albiluteola</name>
    <dbReference type="NCBI Taxonomy" id="2758564"/>
    <lineage>
        <taxon>Bacteria</taxon>
        <taxon>Pseudomonadati</taxon>
        <taxon>Pseudomonadota</taxon>
        <taxon>Gammaproteobacteria</taxon>
        <taxon>Cellvibrionales</taxon>
        <taxon>Halieaceae</taxon>
        <taxon>Sediminihaliea</taxon>
    </lineage>
</organism>
<evidence type="ECO:0000259" key="2">
    <source>
        <dbReference type="Pfam" id="PF12172"/>
    </source>
</evidence>
<keyword evidence="4" id="KW-1185">Reference proteome</keyword>
<protein>
    <submittedName>
        <fullName evidence="3">OB-fold domain-containing protein</fullName>
    </submittedName>
</protein>
<dbReference type="Pfam" id="PF01796">
    <property type="entry name" value="OB_ChsH2_C"/>
    <property type="match status" value="1"/>
</dbReference>
<feature type="domain" description="ChsH2 rubredoxin-like zinc ribbon" evidence="2">
    <location>
        <begin position="17"/>
        <end position="53"/>
    </location>
</feature>
<evidence type="ECO:0000313" key="3">
    <source>
        <dbReference type="EMBL" id="MBA6412777.1"/>
    </source>
</evidence>
<dbReference type="EMBL" id="JACFXU010000013">
    <property type="protein sequence ID" value="MBA6412777.1"/>
    <property type="molecule type" value="Genomic_DNA"/>
</dbReference>
<dbReference type="InterPro" id="IPR022002">
    <property type="entry name" value="ChsH2_Znr"/>
</dbReference>
<dbReference type="SUPFAM" id="SSF50249">
    <property type="entry name" value="Nucleic acid-binding proteins"/>
    <property type="match status" value="1"/>
</dbReference>
<dbReference type="RefSeq" id="WP_182170459.1">
    <property type="nucleotide sequence ID" value="NZ_JACFXU010000013.1"/>
</dbReference>
<dbReference type="Proteomes" id="UP000539350">
    <property type="component" value="Unassembled WGS sequence"/>
</dbReference>
<dbReference type="Pfam" id="PF12172">
    <property type="entry name" value="zf-ChsH2"/>
    <property type="match status" value="1"/>
</dbReference>
<sequence>MSNKALAPAIEGWHTMGDQPRLIGTRCCDCGTYFFPKQNDYCKNPDCDSSEFEEVELSRSGELWSYTNASYKPPAPFVAADPFEPFAIAAVQLEKEQMTVLGQVAGGIGVEQLKIGMPMELVLETLHETDDEIKVTWKWKPVTA</sequence>
<dbReference type="InterPro" id="IPR002878">
    <property type="entry name" value="ChsH2_C"/>
</dbReference>
<feature type="domain" description="ChsH2 C-terminal OB-fold" evidence="1">
    <location>
        <begin position="54"/>
        <end position="123"/>
    </location>
</feature>
<dbReference type="PANTHER" id="PTHR34075:SF5">
    <property type="entry name" value="BLR3430 PROTEIN"/>
    <property type="match status" value="1"/>
</dbReference>
<dbReference type="Gene3D" id="6.10.30.10">
    <property type="match status" value="1"/>
</dbReference>
<evidence type="ECO:0000259" key="1">
    <source>
        <dbReference type="Pfam" id="PF01796"/>
    </source>
</evidence>
<gene>
    <name evidence="3" type="ORF">H2508_06575</name>
</gene>
<accession>A0A7W2YJ64</accession>
<dbReference type="InterPro" id="IPR012340">
    <property type="entry name" value="NA-bd_OB-fold"/>
</dbReference>
<comment type="caution">
    <text evidence="3">The sequence shown here is derived from an EMBL/GenBank/DDBJ whole genome shotgun (WGS) entry which is preliminary data.</text>
</comment>
<evidence type="ECO:0000313" key="4">
    <source>
        <dbReference type="Proteomes" id="UP000539350"/>
    </source>
</evidence>
<dbReference type="AlphaFoldDB" id="A0A7W2YJ64"/>
<name>A0A7W2YJ64_9GAMM</name>